<dbReference type="PANTHER" id="PTHR20933">
    <property type="entry name" value="F-BOX ONLY PROTEIN 33"/>
    <property type="match status" value="1"/>
</dbReference>
<dbReference type="SUPFAM" id="SSF52047">
    <property type="entry name" value="RNI-like"/>
    <property type="match status" value="1"/>
</dbReference>
<dbReference type="InterPro" id="IPR001810">
    <property type="entry name" value="F-box_dom"/>
</dbReference>
<dbReference type="SMART" id="SM00256">
    <property type="entry name" value="FBOX"/>
    <property type="match status" value="1"/>
</dbReference>
<evidence type="ECO:0000313" key="2">
    <source>
        <dbReference type="EMBL" id="CAH2097164.1"/>
    </source>
</evidence>
<dbReference type="EMBL" id="CAKOGL010000017">
    <property type="protein sequence ID" value="CAH2097164.1"/>
    <property type="molecule type" value="Genomic_DNA"/>
</dbReference>
<dbReference type="InterPro" id="IPR036047">
    <property type="entry name" value="F-box-like_dom_sf"/>
</dbReference>
<dbReference type="PANTHER" id="PTHR20933:SF4">
    <property type="entry name" value="F-BOX INVOLVED IN POLYQ PATHOGENESIS, ISOFORM A"/>
    <property type="match status" value="1"/>
</dbReference>
<evidence type="ECO:0000313" key="3">
    <source>
        <dbReference type="Proteomes" id="UP001153954"/>
    </source>
</evidence>
<sequence length="542" mass="61164">MDIPTDVWGQLALEASQVYLTEGGQVRSPFASTTIEKLPDKVLLNIFSYLSHREICRMATVCKRWRMVAYDTKLWTHVSLRPEISGLHVGSLESLLALISIRFGPSLRYIELPIELITHTVLHELAAKCPNLTHMLLDFSTAMQLHDFSEMQAFPTKLRYLCICLSEVIFMEGFMRKIYNFINGLEILHLIGTYEKVEEEEEEIYEVINVHKLKSATPNLRVINLYGINFVDDSHIDAFSSNCIQLECLAVNYCNKVTGSTMKTLFQRSRRLTCLLMNGCSLHSEHVMQVEWEKSSIQELDVTATDLSTECLIDMLTRIPNLRFLSAGQINGFNDSVLKAWMEAGTARNLVALDVDSSDNLSDEALHRFLSRHGGQLWGLVLSGMPHITDQLWQSVLQLLTNAKYVHTHTHTLARRAQRHAAHHRPAVAERAAAAHQRQLAVLSGMPHITDQLWQSVLQLLTNAKYVHTHTHTSSPCSAECRTSPTSCGRACCSCSPTPSMYTRTHTLARRAQRHAAHHRPAVAERAAAAHQRQVCTHAHTH</sequence>
<dbReference type="Pfam" id="PF12937">
    <property type="entry name" value="F-box-like"/>
    <property type="match status" value="1"/>
</dbReference>
<dbReference type="PROSITE" id="PS50181">
    <property type="entry name" value="FBOX"/>
    <property type="match status" value="1"/>
</dbReference>
<keyword evidence="3" id="KW-1185">Reference proteome</keyword>
<protein>
    <recommendedName>
        <fullName evidence="1">F-box domain-containing protein</fullName>
    </recommendedName>
</protein>
<name>A0AAU9UHF6_EUPED</name>
<accession>A0AAU9UHF6</accession>
<comment type="caution">
    <text evidence="2">The sequence shown here is derived from an EMBL/GenBank/DDBJ whole genome shotgun (WGS) entry which is preliminary data.</text>
</comment>
<dbReference type="AlphaFoldDB" id="A0AAU9UHF6"/>
<dbReference type="SUPFAM" id="SSF81383">
    <property type="entry name" value="F-box domain"/>
    <property type="match status" value="1"/>
</dbReference>
<organism evidence="2 3">
    <name type="scientific">Euphydryas editha</name>
    <name type="common">Edith's checkerspot</name>
    <dbReference type="NCBI Taxonomy" id="104508"/>
    <lineage>
        <taxon>Eukaryota</taxon>
        <taxon>Metazoa</taxon>
        <taxon>Ecdysozoa</taxon>
        <taxon>Arthropoda</taxon>
        <taxon>Hexapoda</taxon>
        <taxon>Insecta</taxon>
        <taxon>Pterygota</taxon>
        <taxon>Neoptera</taxon>
        <taxon>Endopterygota</taxon>
        <taxon>Lepidoptera</taxon>
        <taxon>Glossata</taxon>
        <taxon>Ditrysia</taxon>
        <taxon>Papilionoidea</taxon>
        <taxon>Nymphalidae</taxon>
        <taxon>Nymphalinae</taxon>
        <taxon>Euphydryas</taxon>
    </lineage>
</organism>
<feature type="domain" description="F-box" evidence="1">
    <location>
        <begin position="32"/>
        <end position="78"/>
    </location>
</feature>
<dbReference type="InterPro" id="IPR032675">
    <property type="entry name" value="LRR_dom_sf"/>
</dbReference>
<gene>
    <name evidence="2" type="ORF">EEDITHA_LOCUS12419</name>
</gene>
<dbReference type="FunFam" id="3.80.10.10:FF:000556">
    <property type="entry name" value="CLUMA_CG018969, isoform B"/>
    <property type="match status" value="1"/>
</dbReference>
<dbReference type="Proteomes" id="UP001153954">
    <property type="component" value="Unassembled WGS sequence"/>
</dbReference>
<evidence type="ECO:0000259" key="1">
    <source>
        <dbReference type="PROSITE" id="PS50181"/>
    </source>
</evidence>
<dbReference type="Gene3D" id="3.80.10.10">
    <property type="entry name" value="Ribonuclease Inhibitor"/>
    <property type="match status" value="3"/>
</dbReference>
<dbReference type="GO" id="GO:0031398">
    <property type="term" value="P:positive regulation of protein ubiquitination"/>
    <property type="evidence" value="ECO:0007669"/>
    <property type="project" value="TreeGrafter"/>
</dbReference>
<proteinExistence type="predicted"/>
<reference evidence="2" key="1">
    <citation type="submission" date="2022-03" db="EMBL/GenBank/DDBJ databases">
        <authorList>
            <person name="Tunstrom K."/>
        </authorList>
    </citation>
    <scope>NUCLEOTIDE SEQUENCE</scope>
</reference>